<dbReference type="AlphaFoldDB" id="A0A8E2F909"/>
<dbReference type="PANTHER" id="PTHR24320">
    <property type="entry name" value="RETINOL DEHYDROGENASE"/>
    <property type="match status" value="1"/>
</dbReference>
<name>A0A8E2F909_9PEZI</name>
<gene>
    <name evidence="4" type="ORF">AOQ84DRAFT_284385</name>
</gene>
<evidence type="ECO:0000313" key="5">
    <source>
        <dbReference type="Proteomes" id="UP000250140"/>
    </source>
</evidence>
<dbReference type="OrthoDB" id="191139at2759"/>
<evidence type="ECO:0000256" key="3">
    <source>
        <dbReference type="ARBA" id="ARBA00023002"/>
    </source>
</evidence>
<sequence length="310" mass="33037">MPDLKGRVALVTGGNKGIGLTTVEQLATHGAKVYMGARSEDKANEAIKKLRSANPSLDDNAITWLPLDLANPASVVAAAEKISSAESRLDILINNAAFTVGKLELSADGIDSSMGVNHIGHFILVDRLLPLLKKTASQTDADVRVVTLSSMMISQAPATTRFDTPESLYNPTGLRDNGIISMMKRYSVSKLANTLFASELQRRMDSEGVPIISISVHPGAVATDGGMGLFPNFMKPLLKIAMSTPLQGATTQLFAATAAEVRKQKEKYGGKYLVPYGKVKEPGALATSEKLAGELWESTNELVGKLLPKS</sequence>
<dbReference type="SUPFAM" id="SSF51735">
    <property type="entry name" value="NAD(P)-binding Rossmann-fold domains"/>
    <property type="match status" value="1"/>
</dbReference>
<dbReference type="Gene3D" id="3.40.50.720">
    <property type="entry name" value="NAD(P)-binding Rossmann-like Domain"/>
    <property type="match status" value="1"/>
</dbReference>
<keyword evidence="3" id="KW-0560">Oxidoreductase</keyword>
<dbReference type="Pfam" id="PF00106">
    <property type="entry name" value="adh_short"/>
    <property type="match status" value="1"/>
</dbReference>
<dbReference type="Proteomes" id="UP000250140">
    <property type="component" value="Unassembled WGS sequence"/>
</dbReference>
<keyword evidence="5" id="KW-1185">Reference proteome</keyword>
<keyword evidence="2" id="KW-0521">NADP</keyword>
<proteinExistence type="inferred from homology"/>
<dbReference type="EMBL" id="KV748829">
    <property type="protein sequence ID" value="OCL12811.1"/>
    <property type="molecule type" value="Genomic_DNA"/>
</dbReference>
<comment type="similarity">
    <text evidence="1">Belongs to the short-chain dehydrogenases/reductases (SDR) family.</text>
</comment>
<dbReference type="PANTHER" id="PTHR24320:SF282">
    <property type="entry name" value="WW DOMAIN-CONTAINING OXIDOREDUCTASE"/>
    <property type="match status" value="1"/>
</dbReference>
<dbReference type="GO" id="GO:0016491">
    <property type="term" value="F:oxidoreductase activity"/>
    <property type="evidence" value="ECO:0007669"/>
    <property type="project" value="UniProtKB-KW"/>
</dbReference>
<dbReference type="InterPro" id="IPR002347">
    <property type="entry name" value="SDR_fam"/>
</dbReference>
<organism evidence="4 5">
    <name type="scientific">Glonium stellatum</name>
    <dbReference type="NCBI Taxonomy" id="574774"/>
    <lineage>
        <taxon>Eukaryota</taxon>
        <taxon>Fungi</taxon>
        <taxon>Dikarya</taxon>
        <taxon>Ascomycota</taxon>
        <taxon>Pezizomycotina</taxon>
        <taxon>Dothideomycetes</taxon>
        <taxon>Pleosporomycetidae</taxon>
        <taxon>Gloniales</taxon>
        <taxon>Gloniaceae</taxon>
        <taxon>Glonium</taxon>
    </lineage>
</organism>
<accession>A0A8E2F909</accession>
<dbReference type="InterPro" id="IPR036291">
    <property type="entry name" value="NAD(P)-bd_dom_sf"/>
</dbReference>
<evidence type="ECO:0000313" key="4">
    <source>
        <dbReference type="EMBL" id="OCL12811.1"/>
    </source>
</evidence>
<evidence type="ECO:0000256" key="1">
    <source>
        <dbReference type="ARBA" id="ARBA00006484"/>
    </source>
</evidence>
<protein>
    <submittedName>
        <fullName evidence="4">NAD(P)-binding protein</fullName>
    </submittedName>
</protein>
<reference evidence="4 5" key="1">
    <citation type="journal article" date="2016" name="Nat. Commun.">
        <title>Ectomycorrhizal ecology is imprinted in the genome of the dominant symbiotic fungus Cenococcum geophilum.</title>
        <authorList>
            <consortium name="DOE Joint Genome Institute"/>
            <person name="Peter M."/>
            <person name="Kohler A."/>
            <person name="Ohm R.A."/>
            <person name="Kuo A."/>
            <person name="Krutzmann J."/>
            <person name="Morin E."/>
            <person name="Arend M."/>
            <person name="Barry K.W."/>
            <person name="Binder M."/>
            <person name="Choi C."/>
            <person name="Clum A."/>
            <person name="Copeland A."/>
            <person name="Grisel N."/>
            <person name="Haridas S."/>
            <person name="Kipfer T."/>
            <person name="LaButti K."/>
            <person name="Lindquist E."/>
            <person name="Lipzen A."/>
            <person name="Maire R."/>
            <person name="Meier B."/>
            <person name="Mihaltcheva S."/>
            <person name="Molinier V."/>
            <person name="Murat C."/>
            <person name="Poggeler S."/>
            <person name="Quandt C.A."/>
            <person name="Sperisen C."/>
            <person name="Tritt A."/>
            <person name="Tisserant E."/>
            <person name="Crous P.W."/>
            <person name="Henrissat B."/>
            <person name="Nehls U."/>
            <person name="Egli S."/>
            <person name="Spatafora J.W."/>
            <person name="Grigoriev I.V."/>
            <person name="Martin F.M."/>
        </authorList>
    </citation>
    <scope>NUCLEOTIDE SEQUENCE [LARGE SCALE GENOMIC DNA]</scope>
    <source>
        <strain evidence="4 5">CBS 207.34</strain>
    </source>
</reference>
<evidence type="ECO:0000256" key="2">
    <source>
        <dbReference type="ARBA" id="ARBA00022857"/>
    </source>
</evidence>
<dbReference type="PRINTS" id="PR00081">
    <property type="entry name" value="GDHRDH"/>
</dbReference>